<evidence type="ECO:0000256" key="1">
    <source>
        <dbReference type="SAM" id="Phobius"/>
    </source>
</evidence>
<evidence type="ECO:0000313" key="3">
    <source>
        <dbReference type="Proteomes" id="UP000177967"/>
    </source>
</evidence>
<keyword evidence="1" id="KW-0812">Transmembrane</keyword>
<proteinExistence type="predicted"/>
<accession>A0A1G1UY96</accession>
<keyword evidence="1" id="KW-1133">Transmembrane helix</keyword>
<feature type="transmembrane region" description="Helical" evidence="1">
    <location>
        <begin position="40"/>
        <end position="58"/>
    </location>
</feature>
<gene>
    <name evidence="2" type="ORF">A2782_03810</name>
</gene>
<dbReference type="AlphaFoldDB" id="A0A1G1UY96"/>
<reference evidence="2 3" key="1">
    <citation type="journal article" date="2016" name="Nat. Commun.">
        <title>Thousands of microbial genomes shed light on interconnected biogeochemical processes in an aquifer system.</title>
        <authorList>
            <person name="Anantharaman K."/>
            <person name="Brown C.T."/>
            <person name="Hug L.A."/>
            <person name="Sharon I."/>
            <person name="Castelle C.J."/>
            <person name="Probst A.J."/>
            <person name="Thomas B.C."/>
            <person name="Singh A."/>
            <person name="Wilkins M.J."/>
            <person name="Karaoz U."/>
            <person name="Brodie E.L."/>
            <person name="Williams K.H."/>
            <person name="Hubbard S.S."/>
            <person name="Banfield J.F."/>
        </authorList>
    </citation>
    <scope>NUCLEOTIDE SEQUENCE [LARGE SCALE GENOMIC DNA]</scope>
</reference>
<organism evidence="2 3">
    <name type="scientific">Candidatus Blackburnbacteria bacterium RIFCSPHIGHO2_01_FULL_43_15b</name>
    <dbReference type="NCBI Taxonomy" id="1797513"/>
    <lineage>
        <taxon>Bacteria</taxon>
        <taxon>Candidatus Blackburniibacteriota</taxon>
    </lineage>
</organism>
<dbReference type="EMBL" id="MHBW01000031">
    <property type="protein sequence ID" value="OGY08113.1"/>
    <property type="molecule type" value="Genomic_DNA"/>
</dbReference>
<evidence type="ECO:0008006" key="4">
    <source>
        <dbReference type="Google" id="ProtNLM"/>
    </source>
</evidence>
<evidence type="ECO:0000313" key="2">
    <source>
        <dbReference type="EMBL" id="OGY08113.1"/>
    </source>
</evidence>
<protein>
    <recommendedName>
        <fullName evidence="4">PrgI family protein</fullName>
    </recommendedName>
</protein>
<comment type="caution">
    <text evidence="2">The sequence shown here is derived from an EMBL/GenBank/DDBJ whole genome shotgun (WGS) entry which is preliminary data.</text>
</comment>
<dbReference type="STRING" id="1797513.A2782_03810"/>
<keyword evidence="1" id="KW-0472">Membrane</keyword>
<dbReference type="Proteomes" id="UP000177967">
    <property type="component" value="Unassembled WGS sequence"/>
</dbReference>
<sequence>MNYVLCFATTSQMPLEQHPVPQEISSYEFRLVGDMTLKQFLQLAGGVGIAFLIFVTPLPALIKWPIVALAAISGAALAFLPIEERPLSFWFFSFIKAIYSPTLYAWENGASEDVFAVDSVSAPTVIAPQGQEKAEEYLHSVPQAEVVTRLEELEKGFFKKVFGMFQQSAPQPPASIDPNAPLAPPPQPIKVEHQQKDFPQPQTKVEYNTVPLAPVFGTALPSNRQVSQAQFALQAAPPNPPVQPNIIVGQVVTNNGKIVESAILEIREVGGTPVRALRTNKIGHFMTVTPIKDGEYEILTEKDDLAFDPIKITASSSIIPPILIKAK</sequence>
<name>A0A1G1UY96_9BACT</name>